<dbReference type="PANTHER" id="PTHR35337">
    <property type="entry name" value="SLR1478 PROTEIN"/>
    <property type="match status" value="1"/>
</dbReference>
<proteinExistence type="predicted"/>
<name>A0A7Z8KQ89_9EURY</name>
<dbReference type="InterPro" id="IPR002798">
    <property type="entry name" value="SpoIIM-like"/>
</dbReference>
<dbReference type="RefSeq" id="WP_154808729.1">
    <property type="nucleotide sequence ID" value="NZ_VIAQ01000008.1"/>
</dbReference>
<organism evidence="2 3">
    <name type="scientific">Methanolobus vulcani</name>
    <dbReference type="NCBI Taxonomy" id="38026"/>
    <lineage>
        <taxon>Archaea</taxon>
        <taxon>Methanobacteriati</taxon>
        <taxon>Methanobacteriota</taxon>
        <taxon>Stenosarchaea group</taxon>
        <taxon>Methanomicrobia</taxon>
        <taxon>Methanosarcinales</taxon>
        <taxon>Methanosarcinaceae</taxon>
        <taxon>Methanolobus</taxon>
    </lineage>
</organism>
<dbReference type="EMBL" id="VIAQ01000008">
    <property type="protein sequence ID" value="TQD27600.1"/>
    <property type="molecule type" value="Genomic_DNA"/>
</dbReference>
<reference evidence="2 3" key="1">
    <citation type="submission" date="2019-06" db="EMBL/GenBank/DDBJ databases">
        <title>Draft genome sequence of Methanolobus vulcani B1d.</title>
        <authorList>
            <person name="Creighbaum A.J."/>
            <person name="Ticak T."/>
            <person name="Hariraju D."/>
            <person name="Arivett B.A."/>
            <person name="Ferguson D.J.Jr."/>
        </authorList>
    </citation>
    <scope>NUCLEOTIDE SEQUENCE [LARGE SCALE GENOMIC DNA]</scope>
    <source>
        <strain evidence="2 3">B1d</strain>
    </source>
</reference>
<feature type="transmembrane region" description="Helical" evidence="1">
    <location>
        <begin position="119"/>
        <end position="144"/>
    </location>
</feature>
<dbReference type="Proteomes" id="UP000319335">
    <property type="component" value="Unassembled WGS sequence"/>
</dbReference>
<sequence>MHDENVREIFRTYITELKPYLAMSLIIFSFSFVLGYIAYVFYPEYATTFLSMLEDTVAKLEGMNSFQIMLFIFARNASVMLASIIIGSIFGLVPLIILLENGIVIGFFTHLQASENGFLFIAAGLIPHGIIEIPMFLTSAAIGFKLGHQSIRYLAGKEVHLKAELVRSLKFYFHWILPLVFLAAVIETFVTPLVIYMVSGV</sequence>
<dbReference type="OrthoDB" id="86288at2157"/>
<evidence type="ECO:0000256" key="1">
    <source>
        <dbReference type="SAM" id="Phobius"/>
    </source>
</evidence>
<protein>
    <submittedName>
        <fullName evidence="2">Stage II sporulation protein M</fullName>
    </submittedName>
</protein>
<dbReference type="AlphaFoldDB" id="A0A7Z8KQ89"/>
<feature type="transmembrane region" description="Helical" evidence="1">
    <location>
        <begin position="20"/>
        <end position="42"/>
    </location>
</feature>
<keyword evidence="1" id="KW-0472">Membrane</keyword>
<keyword evidence="1" id="KW-1133">Transmembrane helix</keyword>
<keyword evidence="1" id="KW-0812">Transmembrane</keyword>
<evidence type="ECO:0000313" key="2">
    <source>
        <dbReference type="EMBL" id="TQD27600.1"/>
    </source>
</evidence>
<comment type="caution">
    <text evidence="2">The sequence shown here is derived from an EMBL/GenBank/DDBJ whole genome shotgun (WGS) entry which is preliminary data.</text>
</comment>
<keyword evidence="3" id="KW-1185">Reference proteome</keyword>
<gene>
    <name evidence="2" type="ORF">FKV42_02760</name>
</gene>
<accession>A0A7Z8KQ89</accession>
<evidence type="ECO:0000313" key="3">
    <source>
        <dbReference type="Proteomes" id="UP000319335"/>
    </source>
</evidence>
<feature type="transmembrane region" description="Helical" evidence="1">
    <location>
        <begin position="79"/>
        <end position="99"/>
    </location>
</feature>
<feature type="transmembrane region" description="Helical" evidence="1">
    <location>
        <begin position="172"/>
        <end position="198"/>
    </location>
</feature>
<dbReference type="PANTHER" id="PTHR35337:SF1">
    <property type="entry name" value="SLR1478 PROTEIN"/>
    <property type="match status" value="1"/>
</dbReference>
<dbReference type="Pfam" id="PF01944">
    <property type="entry name" value="SpoIIM"/>
    <property type="match status" value="1"/>
</dbReference>